<name>A0A3B7MSU3_9BACT</name>
<dbReference type="Pfam" id="PF01272">
    <property type="entry name" value="GreA_GreB"/>
    <property type="match status" value="1"/>
</dbReference>
<evidence type="ECO:0000313" key="3">
    <source>
        <dbReference type="Proteomes" id="UP000263900"/>
    </source>
</evidence>
<accession>A0A3B7MSU3</accession>
<dbReference type="InterPro" id="IPR023459">
    <property type="entry name" value="Tscrpt_elong_fac_GreA/B_fam"/>
</dbReference>
<dbReference type="SUPFAM" id="SSF54534">
    <property type="entry name" value="FKBP-like"/>
    <property type="match status" value="1"/>
</dbReference>
<dbReference type="GO" id="GO:0070063">
    <property type="term" value="F:RNA polymerase binding"/>
    <property type="evidence" value="ECO:0007669"/>
    <property type="project" value="InterPro"/>
</dbReference>
<dbReference type="KEGG" id="pseg:D3H65_21660"/>
<feature type="domain" description="Transcription elongation factor GreA/GreB C-terminal" evidence="1">
    <location>
        <begin position="55"/>
        <end position="128"/>
    </location>
</feature>
<dbReference type="RefSeq" id="WP_119052320.1">
    <property type="nucleotide sequence ID" value="NZ_CP032157.1"/>
</dbReference>
<dbReference type="PANTHER" id="PTHR30437:SF5">
    <property type="entry name" value="REGULATOR OF NUCLEOSIDE DIPHOSPHATE KINASE"/>
    <property type="match status" value="1"/>
</dbReference>
<keyword evidence="2" id="KW-0648">Protein biosynthesis</keyword>
<dbReference type="EMBL" id="CP032157">
    <property type="protein sequence ID" value="AXY76443.1"/>
    <property type="molecule type" value="Genomic_DNA"/>
</dbReference>
<dbReference type="GO" id="GO:0006354">
    <property type="term" value="P:DNA-templated transcription elongation"/>
    <property type="evidence" value="ECO:0007669"/>
    <property type="project" value="TreeGrafter"/>
</dbReference>
<organism evidence="2 3">
    <name type="scientific">Paraflavitalea soli</name>
    <dbReference type="NCBI Taxonomy" id="2315862"/>
    <lineage>
        <taxon>Bacteria</taxon>
        <taxon>Pseudomonadati</taxon>
        <taxon>Bacteroidota</taxon>
        <taxon>Chitinophagia</taxon>
        <taxon>Chitinophagales</taxon>
        <taxon>Chitinophagaceae</taxon>
        <taxon>Paraflavitalea</taxon>
    </lineage>
</organism>
<evidence type="ECO:0000259" key="1">
    <source>
        <dbReference type="Pfam" id="PF01272"/>
    </source>
</evidence>
<protein>
    <submittedName>
        <fullName evidence="2">Transcription elongation factor GreAB</fullName>
    </submittedName>
</protein>
<proteinExistence type="predicted"/>
<dbReference type="AlphaFoldDB" id="A0A3B7MSU3"/>
<dbReference type="GO" id="GO:0003677">
    <property type="term" value="F:DNA binding"/>
    <property type="evidence" value="ECO:0007669"/>
    <property type="project" value="InterPro"/>
</dbReference>
<dbReference type="GO" id="GO:0032784">
    <property type="term" value="P:regulation of DNA-templated transcription elongation"/>
    <property type="evidence" value="ECO:0007669"/>
    <property type="project" value="InterPro"/>
</dbReference>
<dbReference type="GO" id="GO:0003746">
    <property type="term" value="F:translation elongation factor activity"/>
    <property type="evidence" value="ECO:0007669"/>
    <property type="project" value="UniProtKB-KW"/>
</dbReference>
<dbReference type="InterPro" id="IPR036953">
    <property type="entry name" value="GreA/GreB_C_sf"/>
</dbReference>
<keyword evidence="3" id="KW-1185">Reference proteome</keyword>
<evidence type="ECO:0000313" key="2">
    <source>
        <dbReference type="EMBL" id="AXY76443.1"/>
    </source>
</evidence>
<dbReference type="PANTHER" id="PTHR30437">
    <property type="entry name" value="TRANSCRIPTION ELONGATION FACTOR GREA"/>
    <property type="match status" value="1"/>
</dbReference>
<dbReference type="InterPro" id="IPR001437">
    <property type="entry name" value="Tscrpt_elong_fac_GreA/B_C"/>
</dbReference>
<reference evidence="2 3" key="1">
    <citation type="submission" date="2018-09" db="EMBL/GenBank/DDBJ databases">
        <title>Genome sequencing of strain 6GH32-13.</title>
        <authorList>
            <person name="Weon H.-Y."/>
            <person name="Heo J."/>
            <person name="Kwon S.-W."/>
        </authorList>
    </citation>
    <scope>NUCLEOTIDE SEQUENCE [LARGE SCALE GENOMIC DNA]</scope>
    <source>
        <strain evidence="2 3">5GH32-13</strain>
    </source>
</reference>
<dbReference type="Proteomes" id="UP000263900">
    <property type="component" value="Chromosome"/>
</dbReference>
<keyword evidence="2" id="KW-0251">Elongation factor</keyword>
<dbReference type="Gene3D" id="3.10.50.30">
    <property type="entry name" value="Transcription elongation factor, GreA/GreB, C-terminal domain"/>
    <property type="match status" value="1"/>
</dbReference>
<gene>
    <name evidence="2" type="ORF">D3H65_21660</name>
</gene>
<dbReference type="OrthoDB" id="192847at2"/>
<sequence length="131" mass="14814">MQKINNQLVLRLDDYKLLTAYLNTWYGNTLVERKSAQDLQAELKRAKLVDKDEFPADAVRLNSKVKIKAEGREDILELVLVMPDKADMKMRKVSVVAPVGAALIGFREGQQVSWQVPAGKKTFTILEVVNE</sequence>